<proteinExistence type="predicted"/>
<dbReference type="InterPro" id="IPR013222">
    <property type="entry name" value="Glyco_hyd_98_carb-bd"/>
</dbReference>
<keyword evidence="5" id="KW-1185">Reference proteome</keyword>
<dbReference type="SUPFAM" id="SSF49785">
    <property type="entry name" value="Galactose-binding domain-like"/>
    <property type="match status" value="1"/>
</dbReference>
<evidence type="ECO:0000259" key="3">
    <source>
        <dbReference type="Pfam" id="PF08305"/>
    </source>
</evidence>
<dbReference type="Gene3D" id="2.60.120.1060">
    <property type="entry name" value="NPCBM/NEW2 domain"/>
    <property type="match status" value="1"/>
</dbReference>
<organism evidence="4 5">
    <name type="scientific">Kribbella antibiotica</name>
    <dbReference type="NCBI Taxonomy" id="190195"/>
    <lineage>
        <taxon>Bacteria</taxon>
        <taxon>Bacillati</taxon>
        <taxon>Actinomycetota</taxon>
        <taxon>Actinomycetes</taxon>
        <taxon>Propionibacteriales</taxon>
        <taxon>Kribbellaceae</taxon>
        <taxon>Kribbella</taxon>
    </lineage>
</organism>
<feature type="compositionally biased region" description="Pro residues" evidence="1">
    <location>
        <begin position="65"/>
        <end position="81"/>
    </location>
</feature>
<evidence type="ECO:0000313" key="5">
    <source>
        <dbReference type="Proteomes" id="UP000295124"/>
    </source>
</evidence>
<keyword evidence="2" id="KW-0472">Membrane</keyword>
<comment type="caution">
    <text evidence="4">The sequence shown here is derived from an EMBL/GenBank/DDBJ whole genome shotgun (WGS) entry which is preliminary data.</text>
</comment>
<dbReference type="Pfam" id="PF08305">
    <property type="entry name" value="NPCBM"/>
    <property type="match status" value="1"/>
</dbReference>
<keyword evidence="2" id="KW-1133">Transmembrane helix</keyword>
<dbReference type="InterPro" id="IPR008979">
    <property type="entry name" value="Galactose-bd-like_sf"/>
</dbReference>
<protein>
    <recommendedName>
        <fullName evidence="3">Glycosyl hydrolase family 98 putative carbohydrate-binding module domain-containing protein</fullName>
    </recommendedName>
</protein>
<evidence type="ECO:0000313" key="4">
    <source>
        <dbReference type="EMBL" id="TDD62188.1"/>
    </source>
</evidence>
<name>A0A4R4ZSY1_9ACTN</name>
<keyword evidence="2" id="KW-0812">Transmembrane</keyword>
<dbReference type="AlphaFoldDB" id="A0A4R4ZSY1"/>
<dbReference type="InterPro" id="IPR038637">
    <property type="entry name" value="NPCBM_sf"/>
</dbReference>
<feature type="transmembrane region" description="Helical" evidence="2">
    <location>
        <begin position="22"/>
        <end position="43"/>
    </location>
</feature>
<reference evidence="4 5" key="1">
    <citation type="submission" date="2019-03" db="EMBL/GenBank/DDBJ databases">
        <title>Draft genome sequences of novel Actinobacteria.</title>
        <authorList>
            <person name="Sahin N."/>
            <person name="Ay H."/>
            <person name="Saygin H."/>
        </authorList>
    </citation>
    <scope>NUCLEOTIDE SEQUENCE [LARGE SCALE GENOMIC DNA]</scope>
    <source>
        <strain evidence="4 5">JCM 13523</strain>
    </source>
</reference>
<feature type="region of interest" description="Disordered" evidence="1">
    <location>
        <begin position="47"/>
        <end position="83"/>
    </location>
</feature>
<dbReference type="EMBL" id="SMKX01000008">
    <property type="protein sequence ID" value="TDD62188.1"/>
    <property type="molecule type" value="Genomic_DNA"/>
</dbReference>
<gene>
    <name evidence="4" type="ORF">E1263_04745</name>
</gene>
<feature type="domain" description="Glycosyl hydrolase family 98 putative carbohydrate-binding module" evidence="3">
    <location>
        <begin position="139"/>
        <end position="214"/>
    </location>
</feature>
<dbReference type="Proteomes" id="UP000295124">
    <property type="component" value="Unassembled WGS sequence"/>
</dbReference>
<accession>A0A4R4ZSY1</accession>
<evidence type="ECO:0000256" key="1">
    <source>
        <dbReference type="SAM" id="MobiDB-lite"/>
    </source>
</evidence>
<evidence type="ECO:0000256" key="2">
    <source>
        <dbReference type="SAM" id="Phobius"/>
    </source>
</evidence>
<sequence>MRGRGEWGNVAEKKEGSSRVKLITELVILAAAIAGLLTAYLTLRSKDDEGTAPPPGNSPSATVPSTPPPVTDPSESPPPSTTEPAAVQYLADLDALQGDTRQQQAELSDKGKRTQYLHSLKPPNPFVEYTFEFAITEGKYFCSTVGIDTKGSSGNVMAFQVYLDGKSVADYQTATNETRPVQVELTGHSQIKLFSSAVKREGTRPPAVWADARFADNCTQN</sequence>